<accession>A0A8H3QZG6</accession>
<sequence>MNNEQSRNETLFTTNNMNEVIKKIAKLQERDKKIEKLQQQINGHHNVDNSYLNINVDNKNHHNHNVPIVQVIESSSSSSFGNQPYYGQKRKLKKNIQPEIEDKNLKLSEVQIWFRQINESPQAQEAAKKIQGWFRKIRGRQQDHFPDKTYNDMRDFCRNVHDWEFSMKQKGKNVVRKYHMLLRGLTVDTIVSLTRLKNRMDMVRNNSQRTINNRYAYLKHIHYENVNLILETLRCSTKHKEANIEWLNSKLQEAEDIIDQVSEWMNECS</sequence>
<protein>
    <submittedName>
        <fullName evidence="1">Uncharacterized protein</fullName>
    </submittedName>
</protein>
<name>A0A8H3QZG6_9GLOM</name>
<reference evidence="1" key="1">
    <citation type="submission" date="2019-10" db="EMBL/GenBank/DDBJ databases">
        <title>Conservation and host-specific expression of non-tandemly repeated heterogenous ribosome RNA gene in arbuscular mycorrhizal fungi.</title>
        <authorList>
            <person name="Maeda T."/>
            <person name="Kobayashi Y."/>
            <person name="Nakagawa T."/>
            <person name="Ezawa T."/>
            <person name="Yamaguchi K."/>
            <person name="Bino T."/>
            <person name="Nishimoto Y."/>
            <person name="Shigenobu S."/>
            <person name="Kawaguchi M."/>
        </authorList>
    </citation>
    <scope>NUCLEOTIDE SEQUENCE</scope>
    <source>
        <strain evidence="1">HR1</strain>
    </source>
</reference>
<evidence type="ECO:0000313" key="1">
    <source>
        <dbReference type="EMBL" id="GES97207.1"/>
    </source>
</evidence>
<dbReference type="AlphaFoldDB" id="A0A8H3QZG6"/>
<dbReference type="OrthoDB" id="2349523at2759"/>
<comment type="caution">
    <text evidence="1">The sequence shown here is derived from an EMBL/GenBank/DDBJ whole genome shotgun (WGS) entry which is preliminary data.</text>
</comment>
<proteinExistence type="predicted"/>
<evidence type="ECO:0000313" key="2">
    <source>
        <dbReference type="Proteomes" id="UP000615446"/>
    </source>
</evidence>
<gene>
    <name evidence="1" type="ORF">RCL2_002379700</name>
</gene>
<dbReference type="EMBL" id="BLAL01000257">
    <property type="protein sequence ID" value="GES97207.1"/>
    <property type="molecule type" value="Genomic_DNA"/>
</dbReference>
<organism evidence="1 2">
    <name type="scientific">Rhizophagus clarus</name>
    <dbReference type="NCBI Taxonomy" id="94130"/>
    <lineage>
        <taxon>Eukaryota</taxon>
        <taxon>Fungi</taxon>
        <taxon>Fungi incertae sedis</taxon>
        <taxon>Mucoromycota</taxon>
        <taxon>Glomeromycotina</taxon>
        <taxon>Glomeromycetes</taxon>
        <taxon>Glomerales</taxon>
        <taxon>Glomeraceae</taxon>
        <taxon>Rhizophagus</taxon>
    </lineage>
</organism>
<dbReference type="Proteomes" id="UP000615446">
    <property type="component" value="Unassembled WGS sequence"/>
</dbReference>